<evidence type="ECO:0000313" key="2">
    <source>
        <dbReference type="Proteomes" id="UP001162501"/>
    </source>
</evidence>
<sequence>MDRPARLCPQLLPGLDLAEEPDTVSQPTGLVARTWRERPRPQASGPVARAPQKTQPGPPSRLEPEPARPTVSLTPTLRSLPLESLQLEPQQGIILRANSENAQAE</sequence>
<dbReference type="Proteomes" id="UP001162501">
    <property type="component" value="Chromosome 3"/>
</dbReference>
<protein>
    <submittedName>
        <fullName evidence="1">Uncharacterized protein</fullName>
    </submittedName>
</protein>
<accession>A0ACB0F1H4</accession>
<name>A0ACB0F1H4_RANTA</name>
<evidence type="ECO:0000313" key="1">
    <source>
        <dbReference type="EMBL" id="CAI9706780.1"/>
    </source>
</evidence>
<proteinExistence type="predicted"/>
<reference evidence="1" key="1">
    <citation type="submission" date="2023-05" db="EMBL/GenBank/DDBJ databases">
        <authorList>
            <consortium name="ELIXIR-Norway"/>
        </authorList>
    </citation>
    <scope>NUCLEOTIDE SEQUENCE</scope>
</reference>
<gene>
    <name evidence="1" type="ORF">MRATA1EN3_LOCUS17993</name>
</gene>
<organism evidence="1 2">
    <name type="scientific">Rangifer tarandus platyrhynchus</name>
    <name type="common">Svalbard reindeer</name>
    <dbReference type="NCBI Taxonomy" id="3082113"/>
    <lineage>
        <taxon>Eukaryota</taxon>
        <taxon>Metazoa</taxon>
        <taxon>Chordata</taxon>
        <taxon>Craniata</taxon>
        <taxon>Vertebrata</taxon>
        <taxon>Euteleostomi</taxon>
        <taxon>Mammalia</taxon>
        <taxon>Eutheria</taxon>
        <taxon>Laurasiatheria</taxon>
        <taxon>Artiodactyla</taxon>
        <taxon>Ruminantia</taxon>
        <taxon>Pecora</taxon>
        <taxon>Cervidae</taxon>
        <taxon>Odocoileinae</taxon>
        <taxon>Rangifer</taxon>
    </lineage>
</organism>
<dbReference type="EMBL" id="OX596087">
    <property type="protein sequence ID" value="CAI9706780.1"/>
    <property type="molecule type" value="Genomic_DNA"/>
</dbReference>